<dbReference type="AlphaFoldDB" id="A0A1L9AYU3"/>
<evidence type="ECO:0000256" key="6">
    <source>
        <dbReference type="PROSITE-ProRule" id="PRU00169"/>
    </source>
</evidence>
<evidence type="ECO:0000256" key="5">
    <source>
        <dbReference type="ARBA" id="ARBA00022777"/>
    </source>
</evidence>
<dbReference type="EMBL" id="MPIN01000015">
    <property type="protein sequence ID" value="OJH35174.1"/>
    <property type="molecule type" value="Genomic_DNA"/>
</dbReference>
<dbReference type="GO" id="GO:0000155">
    <property type="term" value="F:phosphorelay sensor kinase activity"/>
    <property type="evidence" value="ECO:0007669"/>
    <property type="project" value="InterPro"/>
</dbReference>
<evidence type="ECO:0000256" key="2">
    <source>
        <dbReference type="ARBA" id="ARBA00012438"/>
    </source>
</evidence>
<evidence type="ECO:0000256" key="4">
    <source>
        <dbReference type="ARBA" id="ARBA00022679"/>
    </source>
</evidence>
<dbReference type="InterPro" id="IPR005467">
    <property type="entry name" value="His_kinase_dom"/>
</dbReference>
<sequence length="586" mass="65145">MSLFLFQSELRTGQDVVNTRQRGRHIAQVLGFEAQDQVRIATAISEVARLAASQANGHIEFLLEETQSPALLVRVRAPASTPGLMSGVPPAAPRPGPALAPAQRLMDRVSLRVEEDALVLELAHRLPRAAPPAYVLQSLRSELERQRRSNAVDELSRQNEELLRTLEELQARKAEVERLNRELEETNRGVVALYAELEEKAEALRRASDMKTRFISNVSHELRTPISSVVNLSRLLLDRLDGPLNEEQEKQVTFIRKSGEALQELIDDLLDLAKIESGRSEVLPTRFSVGELFGSLRGMLRPLKVNEGVALVFDEPVGLPELHTDERKLSQILRNLVSNALKFTQRGEVRVSAMAGPRGVVEFAVSDTGMGIAPEDQERIFEEFVQVEGPHQQGIKGTGLGLPLSRRLAELLGGSLFVESQKGRGSTFRARVALDYTQRQKPLVDDEPVEPEAPRDASRPRTVLLVDDDEVVRYLLKRLLADASLQFREATTGLEGVRLANQLHPSAIVLDLSLPGMDGFEVLETLRRERSTRDIPVIIHTSRSLTEQERGRLLPHVLGILSKSGLTRDAAFDLLQRALSGPERRS</sequence>
<dbReference type="Pfam" id="PF00512">
    <property type="entry name" value="HisKA"/>
    <property type="match status" value="1"/>
</dbReference>
<dbReference type="RefSeq" id="WP_071903752.1">
    <property type="nucleotide sequence ID" value="NZ_MPIN01000015.1"/>
</dbReference>
<dbReference type="InterPro" id="IPR004358">
    <property type="entry name" value="Sig_transdc_His_kin-like_C"/>
</dbReference>
<organism evidence="10 11">
    <name type="scientific">Cystobacter ferrugineus</name>
    <dbReference type="NCBI Taxonomy" id="83449"/>
    <lineage>
        <taxon>Bacteria</taxon>
        <taxon>Pseudomonadati</taxon>
        <taxon>Myxococcota</taxon>
        <taxon>Myxococcia</taxon>
        <taxon>Myxococcales</taxon>
        <taxon>Cystobacterineae</taxon>
        <taxon>Archangiaceae</taxon>
        <taxon>Cystobacter</taxon>
    </lineage>
</organism>
<dbReference type="Pfam" id="PF00072">
    <property type="entry name" value="Response_reg"/>
    <property type="match status" value="1"/>
</dbReference>
<evidence type="ECO:0000256" key="1">
    <source>
        <dbReference type="ARBA" id="ARBA00000085"/>
    </source>
</evidence>
<dbReference type="SMART" id="SM00387">
    <property type="entry name" value="HATPase_c"/>
    <property type="match status" value="1"/>
</dbReference>
<reference evidence="10 11" key="2">
    <citation type="submission" date="2016-12" db="EMBL/GenBank/DDBJ databases">
        <title>Draft Genome Sequence of Cystobacter ferrugineus Strain Cbfe23.</title>
        <authorList>
            <person name="Akbar S."/>
            <person name="Dowd S.E."/>
            <person name="Stevens D.C."/>
        </authorList>
    </citation>
    <scope>NUCLEOTIDE SEQUENCE [LARGE SCALE GENOMIC DNA]</scope>
    <source>
        <strain evidence="10 11">Cbfe23</strain>
    </source>
</reference>
<dbReference type="InterPro" id="IPR011006">
    <property type="entry name" value="CheY-like_superfamily"/>
</dbReference>
<dbReference type="Proteomes" id="UP000182229">
    <property type="component" value="Unassembled WGS sequence"/>
</dbReference>
<dbReference type="CDD" id="cd16922">
    <property type="entry name" value="HATPase_EvgS-ArcB-TorS-like"/>
    <property type="match status" value="1"/>
</dbReference>
<dbReference type="EC" id="2.7.13.3" evidence="2"/>
<dbReference type="SMART" id="SM00448">
    <property type="entry name" value="REC"/>
    <property type="match status" value="1"/>
</dbReference>
<proteinExistence type="predicted"/>
<dbReference type="OrthoDB" id="177675at2"/>
<dbReference type="InterPro" id="IPR003594">
    <property type="entry name" value="HATPase_dom"/>
</dbReference>
<comment type="caution">
    <text evidence="10">The sequence shown here is derived from an EMBL/GenBank/DDBJ whole genome shotgun (WGS) entry which is preliminary data.</text>
</comment>
<feature type="domain" description="Histidine kinase" evidence="8">
    <location>
        <begin position="217"/>
        <end position="436"/>
    </location>
</feature>
<dbReference type="SUPFAM" id="SSF47384">
    <property type="entry name" value="Homodimeric domain of signal transducing histidine kinase"/>
    <property type="match status" value="1"/>
</dbReference>
<dbReference type="PROSITE" id="PS50109">
    <property type="entry name" value="HIS_KIN"/>
    <property type="match status" value="1"/>
</dbReference>
<keyword evidence="5" id="KW-0418">Kinase</keyword>
<dbReference type="PROSITE" id="PS50110">
    <property type="entry name" value="RESPONSE_REGULATORY"/>
    <property type="match status" value="1"/>
</dbReference>
<keyword evidence="4" id="KW-0808">Transferase</keyword>
<dbReference type="InterPro" id="IPR036097">
    <property type="entry name" value="HisK_dim/P_sf"/>
</dbReference>
<dbReference type="SUPFAM" id="SSF52172">
    <property type="entry name" value="CheY-like"/>
    <property type="match status" value="1"/>
</dbReference>
<dbReference type="SUPFAM" id="SSF55874">
    <property type="entry name" value="ATPase domain of HSP90 chaperone/DNA topoisomerase II/histidine kinase"/>
    <property type="match status" value="1"/>
</dbReference>
<dbReference type="Gene3D" id="3.30.565.10">
    <property type="entry name" value="Histidine kinase-like ATPase, C-terminal domain"/>
    <property type="match status" value="1"/>
</dbReference>
<evidence type="ECO:0000259" key="8">
    <source>
        <dbReference type="PROSITE" id="PS50109"/>
    </source>
</evidence>
<gene>
    <name evidence="10" type="ORF">BON30_39635</name>
</gene>
<dbReference type="SMART" id="SM00388">
    <property type="entry name" value="HisKA"/>
    <property type="match status" value="1"/>
</dbReference>
<protein>
    <recommendedName>
        <fullName evidence="2">histidine kinase</fullName>
        <ecNumber evidence="2">2.7.13.3</ecNumber>
    </recommendedName>
</protein>
<evidence type="ECO:0000259" key="9">
    <source>
        <dbReference type="PROSITE" id="PS50110"/>
    </source>
</evidence>
<dbReference type="CDD" id="cd00082">
    <property type="entry name" value="HisKA"/>
    <property type="match status" value="1"/>
</dbReference>
<dbReference type="InterPro" id="IPR001789">
    <property type="entry name" value="Sig_transdc_resp-reg_receiver"/>
</dbReference>
<dbReference type="Gene3D" id="3.40.50.2300">
    <property type="match status" value="1"/>
</dbReference>
<evidence type="ECO:0000313" key="10">
    <source>
        <dbReference type="EMBL" id="OJH35174.1"/>
    </source>
</evidence>
<dbReference type="PRINTS" id="PR00344">
    <property type="entry name" value="BCTRLSENSOR"/>
</dbReference>
<dbReference type="Gene3D" id="1.10.287.130">
    <property type="match status" value="1"/>
</dbReference>
<dbReference type="InterPro" id="IPR036890">
    <property type="entry name" value="HATPase_C_sf"/>
</dbReference>
<name>A0A1L9AYU3_9BACT</name>
<keyword evidence="7" id="KW-0175">Coiled coil</keyword>
<evidence type="ECO:0000256" key="3">
    <source>
        <dbReference type="ARBA" id="ARBA00022553"/>
    </source>
</evidence>
<dbReference type="PANTHER" id="PTHR43047">
    <property type="entry name" value="TWO-COMPONENT HISTIDINE PROTEIN KINASE"/>
    <property type="match status" value="1"/>
</dbReference>
<feature type="domain" description="Response regulatory" evidence="9">
    <location>
        <begin position="462"/>
        <end position="578"/>
    </location>
</feature>
<accession>A0A1L9AYU3</accession>
<feature type="modified residue" description="4-aspartylphosphate" evidence="6">
    <location>
        <position position="511"/>
    </location>
</feature>
<dbReference type="Pfam" id="PF02518">
    <property type="entry name" value="HATPase_c"/>
    <property type="match status" value="1"/>
</dbReference>
<keyword evidence="11" id="KW-1185">Reference proteome</keyword>
<evidence type="ECO:0000313" key="11">
    <source>
        <dbReference type="Proteomes" id="UP000182229"/>
    </source>
</evidence>
<evidence type="ECO:0000256" key="7">
    <source>
        <dbReference type="SAM" id="Coils"/>
    </source>
</evidence>
<reference evidence="11" key="1">
    <citation type="submission" date="2016-11" db="EMBL/GenBank/DDBJ databases">
        <authorList>
            <person name="Shukria A."/>
            <person name="Stevens D.C."/>
        </authorList>
    </citation>
    <scope>NUCLEOTIDE SEQUENCE [LARGE SCALE GENOMIC DNA]</scope>
    <source>
        <strain evidence="11">Cbfe23</strain>
    </source>
</reference>
<dbReference type="InterPro" id="IPR003661">
    <property type="entry name" value="HisK_dim/P_dom"/>
</dbReference>
<feature type="coiled-coil region" evidence="7">
    <location>
        <begin position="145"/>
        <end position="207"/>
    </location>
</feature>
<keyword evidence="3 6" id="KW-0597">Phosphoprotein</keyword>
<comment type="catalytic activity">
    <reaction evidence="1">
        <text>ATP + protein L-histidine = ADP + protein N-phospho-L-histidine.</text>
        <dbReference type="EC" id="2.7.13.3"/>
    </reaction>
</comment>
<dbReference type="STRING" id="83449.BON30_39635"/>